<dbReference type="Pfam" id="PF18885">
    <property type="entry name" value="DUF5648"/>
    <property type="match status" value="1"/>
</dbReference>
<sequence length="179" mass="19978">MSASFIHRPTFIHRPGVTRRTTLGLGAAAGLVAATGLGVEAARAEPRSSRAWVFTRSTFHAGNRTIRLHHLREGRNDFFTAGAAEAELLRSRLTYVAESSLWVYCVTDPADAPPNSKPLQRLWNASVNRHLFTIDEAVALDARRHGWEPQAQYPTPYLLSEKPKSTSAPVQRLRLREPR</sequence>
<protein>
    <recommendedName>
        <fullName evidence="2">DUF5648 domain-containing protein</fullName>
    </recommendedName>
</protein>
<feature type="domain" description="DUF5648" evidence="2">
    <location>
        <begin position="75"/>
        <end position="151"/>
    </location>
</feature>
<dbReference type="EMBL" id="JAUSQZ010000001">
    <property type="protein sequence ID" value="MDP9824988.1"/>
    <property type="molecule type" value="Genomic_DNA"/>
</dbReference>
<accession>A0ABT9NX33</accession>
<evidence type="ECO:0000313" key="4">
    <source>
        <dbReference type="Proteomes" id="UP001235712"/>
    </source>
</evidence>
<gene>
    <name evidence="3" type="ORF">J2S57_000737</name>
</gene>
<dbReference type="InterPro" id="IPR043708">
    <property type="entry name" value="DUF5648"/>
</dbReference>
<dbReference type="PROSITE" id="PS51318">
    <property type="entry name" value="TAT"/>
    <property type="match status" value="1"/>
</dbReference>
<dbReference type="InterPro" id="IPR006311">
    <property type="entry name" value="TAT_signal"/>
</dbReference>
<name>A0ABT9NX33_9ACTN</name>
<evidence type="ECO:0000259" key="2">
    <source>
        <dbReference type="Pfam" id="PF18885"/>
    </source>
</evidence>
<comment type="caution">
    <text evidence="3">The sequence shown here is derived from an EMBL/GenBank/DDBJ whole genome shotgun (WGS) entry which is preliminary data.</text>
</comment>
<dbReference type="Proteomes" id="UP001235712">
    <property type="component" value="Unassembled WGS sequence"/>
</dbReference>
<reference evidence="3 4" key="1">
    <citation type="submission" date="2023-07" db="EMBL/GenBank/DDBJ databases">
        <title>Sequencing the genomes of 1000 actinobacteria strains.</title>
        <authorList>
            <person name="Klenk H.-P."/>
        </authorList>
    </citation>
    <scope>NUCLEOTIDE SEQUENCE [LARGE SCALE GENOMIC DNA]</scope>
    <source>
        <strain evidence="3 4">DSM 44388</strain>
    </source>
</reference>
<evidence type="ECO:0000256" key="1">
    <source>
        <dbReference type="SAM" id="MobiDB-lite"/>
    </source>
</evidence>
<organism evidence="3 4">
    <name type="scientific">Kineosporia succinea</name>
    <dbReference type="NCBI Taxonomy" id="84632"/>
    <lineage>
        <taxon>Bacteria</taxon>
        <taxon>Bacillati</taxon>
        <taxon>Actinomycetota</taxon>
        <taxon>Actinomycetes</taxon>
        <taxon>Kineosporiales</taxon>
        <taxon>Kineosporiaceae</taxon>
        <taxon>Kineosporia</taxon>
    </lineage>
</organism>
<proteinExistence type="predicted"/>
<dbReference type="RefSeq" id="WP_307238303.1">
    <property type="nucleotide sequence ID" value="NZ_JAUSQZ010000001.1"/>
</dbReference>
<evidence type="ECO:0000313" key="3">
    <source>
        <dbReference type="EMBL" id="MDP9824988.1"/>
    </source>
</evidence>
<feature type="region of interest" description="Disordered" evidence="1">
    <location>
        <begin position="154"/>
        <end position="179"/>
    </location>
</feature>
<keyword evidence="4" id="KW-1185">Reference proteome</keyword>